<feature type="compositionally biased region" description="Polar residues" evidence="1">
    <location>
        <begin position="1"/>
        <end position="18"/>
    </location>
</feature>
<feature type="non-terminal residue" evidence="2">
    <location>
        <position position="47"/>
    </location>
</feature>
<dbReference type="EMBL" id="CAJVPP010018619">
    <property type="protein sequence ID" value="CAG8735983.1"/>
    <property type="molecule type" value="Genomic_DNA"/>
</dbReference>
<gene>
    <name evidence="2" type="ORF">FMOSSE_LOCUS15888</name>
</gene>
<keyword evidence="3" id="KW-1185">Reference proteome</keyword>
<name>A0A9N9IIB1_FUNMO</name>
<sequence length="47" mass="5356">TRTSSILQKKENTPNVTSPKIKDCPRKEEPYRQKYSATIPTFSTDAV</sequence>
<feature type="compositionally biased region" description="Basic and acidic residues" evidence="1">
    <location>
        <begin position="20"/>
        <end position="32"/>
    </location>
</feature>
<feature type="compositionally biased region" description="Polar residues" evidence="1">
    <location>
        <begin position="35"/>
        <end position="47"/>
    </location>
</feature>
<comment type="caution">
    <text evidence="2">The sequence shown here is derived from an EMBL/GenBank/DDBJ whole genome shotgun (WGS) entry which is preliminary data.</text>
</comment>
<accession>A0A9N9IIB1</accession>
<evidence type="ECO:0000313" key="3">
    <source>
        <dbReference type="Proteomes" id="UP000789375"/>
    </source>
</evidence>
<organism evidence="2 3">
    <name type="scientific">Funneliformis mosseae</name>
    <name type="common">Endomycorrhizal fungus</name>
    <name type="synonym">Glomus mosseae</name>
    <dbReference type="NCBI Taxonomy" id="27381"/>
    <lineage>
        <taxon>Eukaryota</taxon>
        <taxon>Fungi</taxon>
        <taxon>Fungi incertae sedis</taxon>
        <taxon>Mucoromycota</taxon>
        <taxon>Glomeromycotina</taxon>
        <taxon>Glomeromycetes</taxon>
        <taxon>Glomerales</taxon>
        <taxon>Glomeraceae</taxon>
        <taxon>Funneliformis</taxon>
    </lineage>
</organism>
<dbReference type="Proteomes" id="UP000789375">
    <property type="component" value="Unassembled WGS sequence"/>
</dbReference>
<protein>
    <submittedName>
        <fullName evidence="2">8296_t:CDS:1</fullName>
    </submittedName>
</protein>
<dbReference type="AlphaFoldDB" id="A0A9N9IIB1"/>
<reference evidence="2" key="1">
    <citation type="submission" date="2021-06" db="EMBL/GenBank/DDBJ databases">
        <authorList>
            <person name="Kallberg Y."/>
            <person name="Tangrot J."/>
            <person name="Rosling A."/>
        </authorList>
    </citation>
    <scope>NUCLEOTIDE SEQUENCE</scope>
    <source>
        <strain evidence="2">87-6 pot B 2015</strain>
    </source>
</reference>
<evidence type="ECO:0000313" key="2">
    <source>
        <dbReference type="EMBL" id="CAG8735983.1"/>
    </source>
</evidence>
<proteinExistence type="predicted"/>
<feature type="region of interest" description="Disordered" evidence="1">
    <location>
        <begin position="1"/>
        <end position="47"/>
    </location>
</feature>
<evidence type="ECO:0000256" key="1">
    <source>
        <dbReference type="SAM" id="MobiDB-lite"/>
    </source>
</evidence>